<keyword evidence="2" id="KW-0812">Transmembrane</keyword>
<feature type="region of interest" description="Disordered" evidence="1">
    <location>
        <begin position="346"/>
        <end position="384"/>
    </location>
</feature>
<protein>
    <submittedName>
        <fullName evidence="4">Ef hand domain-containing protein</fullName>
    </submittedName>
</protein>
<proteinExistence type="predicted"/>
<evidence type="ECO:0000256" key="1">
    <source>
        <dbReference type="SAM" id="MobiDB-lite"/>
    </source>
</evidence>
<dbReference type="GeneID" id="94426726"/>
<dbReference type="Proteomes" id="UP000221165">
    <property type="component" value="Unassembled WGS sequence"/>
</dbReference>
<dbReference type="SUPFAM" id="SSF47473">
    <property type="entry name" value="EF-hand"/>
    <property type="match status" value="1"/>
</dbReference>
<feature type="region of interest" description="Disordered" evidence="1">
    <location>
        <begin position="148"/>
        <end position="175"/>
    </location>
</feature>
<keyword evidence="2" id="KW-0472">Membrane</keyword>
<feature type="region of interest" description="Disordered" evidence="1">
    <location>
        <begin position="2337"/>
        <end position="2369"/>
    </location>
</feature>
<evidence type="ECO:0000256" key="2">
    <source>
        <dbReference type="SAM" id="Phobius"/>
    </source>
</evidence>
<dbReference type="InterPro" id="IPR011992">
    <property type="entry name" value="EF-hand-dom_pair"/>
</dbReference>
<feature type="compositionally biased region" description="Basic and acidic residues" evidence="1">
    <location>
        <begin position="2342"/>
        <end position="2354"/>
    </location>
</feature>
<keyword evidence="5" id="KW-1185">Reference proteome</keyword>
<feature type="compositionally biased region" description="Acidic residues" evidence="1">
    <location>
        <begin position="1155"/>
        <end position="1194"/>
    </location>
</feature>
<dbReference type="GO" id="GO:0005509">
    <property type="term" value="F:calcium ion binding"/>
    <property type="evidence" value="ECO:0007669"/>
    <property type="project" value="InterPro"/>
</dbReference>
<feature type="region of interest" description="Disordered" evidence="1">
    <location>
        <begin position="213"/>
        <end position="270"/>
    </location>
</feature>
<feature type="transmembrane region" description="Helical" evidence="2">
    <location>
        <begin position="793"/>
        <end position="815"/>
    </location>
</feature>
<feature type="transmembrane region" description="Helical" evidence="2">
    <location>
        <begin position="822"/>
        <end position="841"/>
    </location>
</feature>
<dbReference type="RefSeq" id="XP_067924510.1">
    <property type="nucleotide sequence ID" value="XM_068063515.1"/>
</dbReference>
<gene>
    <name evidence="4" type="ORF">CSUI_003317</name>
</gene>
<dbReference type="VEuPathDB" id="ToxoDB:CSUI_003317"/>
<reference evidence="4 5" key="1">
    <citation type="journal article" date="2017" name="Int. J. Parasitol.">
        <title>The genome of the protozoan parasite Cystoisospora suis and a reverse vaccinology approach to identify vaccine candidates.</title>
        <authorList>
            <person name="Palmieri N."/>
            <person name="Shrestha A."/>
            <person name="Ruttkowski B."/>
            <person name="Beck T."/>
            <person name="Vogl C."/>
            <person name="Tomley F."/>
            <person name="Blake D.P."/>
            <person name="Joachim A."/>
        </authorList>
    </citation>
    <scope>NUCLEOTIDE SEQUENCE [LARGE SCALE GENOMIC DNA]</scope>
    <source>
        <strain evidence="4 5">Wien I</strain>
    </source>
</reference>
<feature type="region of interest" description="Disordered" evidence="1">
    <location>
        <begin position="1155"/>
        <end position="1212"/>
    </location>
</feature>
<dbReference type="InterPro" id="IPR002048">
    <property type="entry name" value="EF_hand_dom"/>
</dbReference>
<evidence type="ECO:0000259" key="3">
    <source>
        <dbReference type="PROSITE" id="PS50222"/>
    </source>
</evidence>
<feature type="domain" description="EF-hand" evidence="3">
    <location>
        <begin position="2017"/>
        <end position="2052"/>
    </location>
</feature>
<feature type="transmembrane region" description="Helical" evidence="2">
    <location>
        <begin position="752"/>
        <end position="773"/>
    </location>
</feature>
<dbReference type="OrthoDB" id="397227at2759"/>
<comment type="caution">
    <text evidence="4">The sequence shown here is derived from an EMBL/GenBank/DDBJ whole genome shotgun (WGS) entry which is preliminary data.</text>
</comment>
<name>A0A2C6L5Y0_9APIC</name>
<dbReference type="PROSITE" id="PS50222">
    <property type="entry name" value="EF_HAND_2"/>
    <property type="match status" value="1"/>
</dbReference>
<accession>A0A2C6L5Y0</accession>
<dbReference type="EMBL" id="MIGC01001453">
    <property type="protein sequence ID" value="PHJ22833.1"/>
    <property type="molecule type" value="Genomic_DNA"/>
</dbReference>
<organism evidence="4 5">
    <name type="scientific">Cystoisospora suis</name>
    <dbReference type="NCBI Taxonomy" id="483139"/>
    <lineage>
        <taxon>Eukaryota</taxon>
        <taxon>Sar</taxon>
        <taxon>Alveolata</taxon>
        <taxon>Apicomplexa</taxon>
        <taxon>Conoidasida</taxon>
        <taxon>Coccidia</taxon>
        <taxon>Eucoccidiorida</taxon>
        <taxon>Eimeriorina</taxon>
        <taxon>Sarcocystidae</taxon>
        <taxon>Cystoisospora</taxon>
    </lineage>
</organism>
<feature type="compositionally biased region" description="Basic and acidic residues" evidence="1">
    <location>
        <begin position="1201"/>
        <end position="1211"/>
    </location>
</feature>
<feature type="transmembrane region" description="Helical" evidence="2">
    <location>
        <begin position="695"/>
        <end position="716"/>
    </location>
</feature>
<feature type="transmembrane region" description="Helical" evidence="2">
    <location>
        <begin position="2070"/>
        <end position="2091"/>
    </location>
</feature>
<evidence type="ECO:0000313" key="5">
    <source>
        <dbReference type="Proteomes" id="UP000221165"/>
    </source>
</evidence>
<keyword evidence="2" id="KW-1133">Transmembrane helix</keyword>
<dbReference type="PROSITE" id="PS50096">
    <property type="entry name" value="IQ"/>
    <property type="match status" value="1"/>
</dbReference>
<evidence type="ECO:0000313" key="4">
    <source>
        <dbReference type="EMBL" id="PHJ22833.1"/>
    </source>
</evidence>
<sequence length="2369" mass="267048">MTSGAFSRLRRSPLLAGGDDEAAVKRWGSDVENVLESVHCDYVASAHFGFKAQFAKETFARTGRRVYSEVRFTGYPTIIEPNEAETGDQQPYLELSAGSGSFRLRKDRIAHNTIGFEVGAGLTGQVLAYGTIRFDDLYQIVKDLVQKSHKEDGDEEDPPTTEDGAPSAVPGSGNRFRVGLEYVDGGGPWGRLECSLDIENIRTYIRHFGREEDSAFQRKRPRQRSNMPTGRGTSKPDDLAVTDHLPVVERGARQPTEGGALPGRRGRLSRVEGTSQDILAQLGLLNGPSEDAEIPSSRSSGEHRQPGMSIELSSQAGGTGRRARRATRLEVSGDQEMLKVPLLSASESTAMSSSGHQPLLSTRRTTKMPPVGSVSRADHSPPYFVRDSPGRPVLQGADLFVQWVWPDTASHPEHVYLALFLHEGDRFIGALHWGRPIPNTGSYAWSVDTAFRRGEQCQLVYIAMFTEPLEPPLDVCSAVCESNAFYIVRPTPLAELELVYASFCRTHGLEMEHMSEAALHKYGFDVREHMLKICQDLRPPLGTEPQTAAAVHCPGQCLISTQSKMVMLERADGEAHNSSATTEEKQVVVYKSITRKVKLIENLGVIRDVDWWTKSPDILLLNNDLFYASALMQKIRSFLSKVGIFHLLAGVTWRDAARRLLTGQESRSAWTLARFTEFKLLPSLINVSVIFSQSIVFFAFPLFIVLFTAFQSFYLTEAHRCLRKQKNEHYFSDVFFEADIRSLSRLSFGKRLVVGFCWLYITVMTIAIFFNVFLRQRFPRALKLLDLTGRVLVTLSIFTTAWALSAFLFWFLLGALVNSDSFLPYAAMLGSVVFVVGYLWMNFLSSRDGVRKFIEDNIQLLLSLALDHWFATMNISYTGKEQVTADEVLVAYRDRIRDELRDGRLRLQREYQLGHFAQAGSYDDDTSSTRAVADLAKFKQRKEKLAIYVFEKYTAPPNQDFSFNDRGMARGLENIANLPEGARFATVAEVERHSEKIDDMMSGWETALLKDGVKYGPRFGYKVENRPQPGQSYTYAIVALPRYPPPDELDDLLKTQMVFDYFNKEGKEYLTKTEFLALLNKVRDSQADEHNWPELCAYFNDIANTNIDPSRGITVPDLVKIYSLQSGELDRDYEKLYPTIRQDELDEDIEDLERMTDEDEISGQSEEEVSDYDETTSEEEDDDDDAGDAEGDDSETAKATSQEEERIEVELKTNPNARKLQYIYNYSTQENRGPAIDELISSVSFLASKILDTHVLLLSPVFGREAILGVPAGSAQRLGRVGTTITPAGVLPDEDRSSGFKKDERFVTMMKVIQLEFIQELSRQFRLVHASMFDNHNVRAGVQDFYDNVIPQQVSTKASRLLNESLELTKADIYPTNADQLLTSPPPKTASQLMRAIQKYRIEKDQDIKQVLTYIWRTQGGALQIQLQVHLVCKTLLDLELLTDDHFVTNSVEVPTDSAGSMMTEFKALCPVEPACLKLITEAIDKQLGGRLRRMTSTTHLVQVLRHIVDRNLWFDCFLFLVQLMGNDIYVDELPGGAVGVDELGALLFEDADDPHVNSFDEGNFSPSQKRYRRNLLRIKAVFDQLSNYAGFLPLDLVDEAIQLLTDNRLNFSGVVACLQHLKIGSVYIEDSGDLQNTFDHLGIRKESPVCDIEASSETVNEVIDWTSFRKDPGWTPELFRAFDRLTSSCPGYMGKSQMFEFVKEIHKLFQPQVSEMRRGRDRLRGRKQEHKPGSIMQLGGVSREQALRQVDADDGDASGMILPADVTVDTADESMRMVSFEMFHKVATKLGLSVSHRHSRIMWIILSLDSYEDIQQFLPERDVKLGLVRIYFQPLVGGRPATNRDSVSSIMGYKGYVTFVLFRRILRQLGVVIPDKSARIVWDDLPKEPLDITDFVPPVLLSETCPTKYLRIEMDKLGMDPMKGRVASMEMVKKKLPRMLMTGLWPEAIRVLLKLSLQLDVAESHISSVLAGMDRRANRYGLIRPEDIGGILSNLSVNGMSFSMLRDVIQKMRVLMPEQDIKRMFDLMDINQDLTLSLGELLSGFEVLFGRLMPVLVLKQVGLSNERMLTILCCTTLGLLAFFGFLGLAFSSFEGLKSGISTAVQSLLAVLGAVGLQSSASQEMEQVEAKMKERIEMIMGDQLSKAKEQVEELQEYIKPERPSKEGKPTKLRYLVPRKFRPDLEDPRPCVTFSPGSYVRLDPTVSGRVDRDKLRWSISPRLPKKTGLTFNTRTGIIEGTIPSQEEHLGSFQLGEKKIFRSSPSMRSDGCTEGGPDERITSHQHDAVMRVPSHHPVSSFGAKPFRVARRTYTVVVRNSAGYARARVTFQIQHRGFLSRQQHKKEGKETTADSRRDFRKRQSVRVVDPDP</sequence>
<feature type="region of interest" description="Disordered" evidence="1">
    <location>
        <begin position="283"/>
        <end position="329"/>
    </location>
</feature>